<keyword evidence="8" id="KW-0325">Glycoprotein</keyword>
<evidence type="ECO:0000256" key="1">
    <source>
        <dbReference type="ARBA" id="ARBA00004141"/>
    </source>
</evidence>
<reference evidence="12 13" key="1">
    <citation type="submission" date="2017-06" db="EMBL/GenBank/DDBJ databases">
        <title>A platform for efficient transgenesis in Macrostomum lignano, a flatworm model organism for stem cell research.</title>
        <authorList>
            <person name="Berezikov E."/>
        </authorList>
    </citation>
    <scope>NUCLEOTIDE SEQUENCE [LARGE SCALE GENOMIC DNA]</scope>
    <source>
        <strain evidence="12">DV1</strain>
        <tissue evidence="12">Whole organism</tissue>
    </source>
</reference>
<feature type="transmembrane region" description="Helical" evidence="10">
    <location>
        <begin position="360"/>
        <end position="385"/>
    </location>
</feature>
<dbReference type="InterPro" id="IPR050930">
    <property type="entry name" value="MFS_Vesicular_Transporter"/>
</dbReference>
<dbReference type="GO" id="GO:0005277">
    <property type="term" value="F:acetylcholine transmembrane transporter activity"/>
    <property type="evidence" value="ECO:0007669"/>
    <property type="project" value="TreeGrafter"/>
</dbReference>
<dbReference type="AlphaFoldDB" id="A0A267EZB7"/>
<dbReference type="PANTHER" id="PTHR23506">
    <property type="entry name" value="GH10249P"/>
    <property type="match status" value="1"/>
</dbReference>
<name>A0A267EZB7_9PLAT</name>
<comment type="subcellular location">
    <subcellularLocation>
        <location evidence="1">Membrane</location>
        <topology evidence="1">Multi-pass membrane protein</topology>
    </subcellularLocation>
</comment>
<evidence type="ECO:0000256" key="7">
    <source>
        <dbReference type="ARBA" id="ARBA00023136"/>
    </source>
</evidence>
<evidence type="ECO:0000256" key="4">
    <source>
        <dbReference type="ARBA" id="ARBA00022692"/>
    </source>
</evidence>
<feature type="transmembrane region" description="Helical" evidence="10">
    <location>
        <begin position="187"/>
        <end position="210"/>
    </location>
</feature>
<evidence type="ECO:0000313" key="12">
    <source>
        <dbReference type="EMBL" id="PAA66855.1"/>
    </source>
</evidence>
<evidence type="ECO:0000256" key="3">
    <source>
        <dbReference type="ARBA" id="ARBA00022448"/>
    </source>
</evidence>
<feature type="transmembrane region" description="Helical" evidence="10">
    <location>
        <begin position="397"/>
        <end position="420"/>
    </location>
</feature>
<dbReference type="GO" id="GO:0007268">
    <property type="term" value="P:chemical synaptic transmission"/>
    <property type="evidence" value="ECO:0007669"/>
    <property type="project" value="TreeGrafter"/>
</dbReference>
<gene>
    <name evidence="12" type="ORF">BOX15_Mlig032389g1</name>
</gene>
<feature type="region of interest" description="Disordered" evidence="9">
    <location>
        <begin position="485"/>
        <end position="568"/>
    </location>
</feature>
<feature type="compositionally biased region" description="Polar residues" evidence="9">
    <location>
        <begin position="520"/>
        <end position="536"/>
    </location>
</feature>
<dbReference type="GO" id="GO:0043195">
    <property type="term" value="C:terminal bouton"/>
    <property type="evidence" value="ECO:0007669"/>
    <property type="project" value="TreeGrafter"/>
</dbReference>
<evidence type="ECO:0000259" key="11">
    <source>
        <dbReference type="PROSITE" id="PS50850"/>
    </source>
</evidence>
<feature type="compositionally biased region" description="Pro residues" evidence="9">
    <location>
        <begin position="541"/>
        <end position="552"/>
    </location>
</feature>
<dbReference type="InterPro" id="IPR011701">
    <property type="entry name" value="MFS"/>
</dbReference>
<dbReference type="STRING" id="282301.A0A267EZB7"/>
<evidence type="ECO:0000256" key="10">
    <source>
        <dbReference type="SAM" id="Phobius"/>
    </source>
</evidence>
<comment type="similarity">
    <text evidence="2">Belongs to the major facilitator superfamily. Vesicular transporter family.</text>
</comment>
<keyword evidence="7 10" id="KW-0472">Membrane</keyword>
<feature type="transmembrane region" description="Helical" evidence="10">
    <location>
        <begin position="216"/>
        <end position="237"/>
    </location>
</feature>
<dbReference type="OrthoDB" id="5086884at2759"/>
<evidence type="ECO:0000256" key="6">
    <source>
        <dbReference type="ARBA" id="ARBA00022989"/>
    </source>
</evidence>
<feature type="transmembrane region" description="Helical" evidence="10">
    <location>
        <begin position="267"/>
        <end position="285"/>
    </location>
</feature>
<dbReference type="Gene3D" id="1.20.1250.20">
    <property type="entry name" value="MFS general substrate transporter like domains"/>
    <property type="match status" value="1"/>
</dbReference>
<evidence type="ECO:0000256" key="9">
    <source>
        <dbReference type="SAM" id="MobiDB-lite"/>
    </source>
</evidence>
<keyword evidence="13" id="KW-1185">Reference proteome</keyword>
<evidence type="ECO:0000313" key="13">
    <source>
        <dbReference type="Proteomes" id="UP000215902"/>
    </source>
</evidence>
<feature type="transmembrane region" description="Helical" evidence="10">
    <location>
        <begin position="305"/>
        <end position="325"/>
    </location>
</feature>
<sequence length="568" mass="62195">MLSYLQSLIEDPRSQRKFVLVIVCIALLLDNMLYMVIVPIIPHYLTNVTKELSDRYSQVYIYSQNVTTMVNDTVRHHINKTSMTRWGMRRSESAERQIGMLFASKAFVQLLINPISGTIIDKVGYDRPMMFGLTVICLSTVVFAFGHSYGVMMLARSLQGVGSAFADTSGLAMIADRFTEESERTKALGIALAFISFGSLVAPPFGGILYDHFGKVLPFLVLSSIALIDGCLMLIVMKPVRIERRTQKATGDLPKGTPIWRLLRDPYIATCAGALAMSNVSLAFLEPTISMWMEEKLKTTNTEEGMVWLPSFFPHVLGVYSTVYLARRFPKYQWLMAAVGLSLEGFSCLCVPFCNSFVTLMIPICLLCYGIALVDTALLPTLAFVVDHHYSSVYGSVYAIADISYSMAYAFGPVVAAGLVKSISFTGMNVVIFLTNVLYAPILLVLRNVYKYEGEFIEGEGENVGGGGGGGEGVSIQNAPKPHMRTYMLNGSDSVGAKPLDSKDDPYASMQPHDGGSNVPAFQTDFSNAFGPNSAGNDFAPPRPPPPPPPPTYTQAQQPGWKNQGPLD</sequence>
<dbReference type="Proteomes" id="UP000215902">
    <property type="component" value="Unassembled WGS sequence"/>
</dbReference>
<organism evidence="12 13">
    <name type="scientific">Macrostomum lignano</name>
    <dbReference type="NCBI Taxonomy" id="282301"/>
    <lineage>
        <taxon>Eukaryota</taxon>
        <taxon>Metazoa</taxon>
        <taxon>Spiralia</taxon>
        <taxon>Lophotrochozoa</taxon>
        <taxon>Platyhelminthes</taxon>
        <taxon>Rhabditophora</taxon>
        <taxon>Macrostomorpha</taxon>
        <taxon>Macrostomida</taxon>
        <taxon>Macrostomidae</taxon>
        <taxon>Macrostomum</taxon>
    </lineage>
</organism>
<comment type="caution">
    <text evidence="12">The sequence shown here is derived from an EMBL/GenBank/DDBJ whole genome shotgun (WGS) entry which is preliminary data.</text>
</comment>
<evidence type="ECO:0000256" key="5">
    <source>
        <dbReference type="ARBA" id="ARBA00022775"/>
    </source>
</evidence>
<keyword evidence="5" id="KW-0532">Neurotransmitter transport</keyword>
<dbReference type="PROSITE" id="PS50850">
    <property type="entry name" value="MFS"/>
    <property type="match status" value="1"/>
</dbReference>
<dbReference type="Pfam" id="PF07690">
    <property type="entry name" value="MFS_1"/>
    <property type="match status" value="1"/>
</dbReference>
<dbReference type="GO" id="GO:0030121">
    <property type="term" value="C:AP-1 adaptor complex"/>
    <property type="evidence" value="ECO:0007669"/>
    <property type="project" value="TreeGrafter"/>
</dbReference>
<keyword evidence="3" id="KW-0813">Transport</keyword>
<feature type="domain" description="Major facilitator superfamily (MFS) profile" evidence="11">
    <location>
        <begin position="19"/>
        <end position="453"/>
    </location>
</feature>
<dbReference type="InterPro" id="IPR020846">
    <property type="entry name" value="MFS_dom"/>
</dbReference>
<dbReference type="PANTHER" id="PTHR23506:SF13">
    <property type="entry name" value="VESICULAR ACETYLCHOLINE TRANSPORTER"/>
    <property type="match status" value="1"/>
</dbReference>
<evidence type="ECO:0000256" key="2">
    <source>
        <dbReference type="ARBA" id="ARBA00006829"/>
    </source>
</evidence>
<dbReference type="EMBL" id="NIVC01001524">
    <property type="protein sequence ID" value="PAA66855.1"/>
    <property type="molecule type" value="Genomic_DNA"/>
</dbReference>
<accession>A0A267EZB7</accession>
<proteinExistence type="inferred from homology"/>
<dbReference type="InterPro" id="IPR036259">
    <property type="entry name" value="MFS_trans_sf"/>
</dbReference>
<keyword evidence="6 10" id="KW-1133">Transmembrane helix</keyword>
<dbReference type="GO" id="GO:0030122">
    <property type="term" value="C:AP-2 adaptor complex"/>
    <property type="evidence" value="ECO:0007669"/>
    <property type="project" value="TreeGrafter"/>
</dbReference>
<feature type="transmembrane region" description="Helical" evidence="10">
    <location>
        <begin position="426"/>
        <end position="446"/>
    </location>
</feature>
<protein>
    <recommendedName>
        <fullName evidence="11">Major facilitator superfamily (MFS) profile domain-containing protein</fullName>
    </recommendedName>
</protein>
<keyword evidence="4 10" id="KW-0812">Transmembrane</keyword>
<feature type="transmembrane region" description="Helical" evidence="10">
    <location>
        <begin position="20"/>
        <end position="45"/>
    </location>
</feature>
<feature type="transmembrane region" description="Helical" evidence="10">
    <location>
        <begin position="129"/>
        <end position="149"/>
    </location>
</feature>
<evidence type="ECO:0000256" key="8">
    <source>
        <dbReference type="ARBA" id="ARBA00023180"/>
    </source>
</evidence>
<dbReference type="SUPFAM" id="SSF103473">
    <property type="entry name" value="MFS general substrate transporter"/>
    <property type="match status" value="1"/>
</dbReference>